<dbReference type="AlphaFoldDB" id="A0A346GB72"/>
<dbReference type="GO" id="GO:0031470">
    <property type="term" value="C:carboxysome"/>
    <property type="evidence" value="ECO:0007669"/>
    <property type="project" value="UniProtKB-ARBA"/>
</dbReference>
<dbReference type="GO" id="GO:0016740">
    <property type="term" value="F:transferase activity"/>
    <property type="evidence" value="ECO:0007669"/>
    <property type="project" value="UniProtKB-KW"/>
</dbReference>
<dbReference type="PANTHER" id="PTHR43300">
    <property type="entry name" value="ACETYLTRANSFERASE"/>
    <property type="match status" value="1"/>
</dbReference>
<dbReference type="Pfam" id="PF00132">
    <property type="entry name" value="Hexapep"/>
    <property type="match status" value="1"/>
</dbReference>
<dbReference type="InterPro" id="IPR050179">
    <property type="entry name" value="Trans_hexapeptide_repeat"/>
</dbReference>
<keyword evidence="1" id="KW-0808">Transferase</keyword>
<dbReference type="EMBL" id="MH325201">
    <property type="protein sequence ID" value="AXN93626.1"/>
    <property type="molecule type" value="Genomic_DNA"/>
</dbReference>
<dbReference type="Gene3D" id="2.160.10.10">
    <property type="entry name" value="Hexapeptide repeat proteins"/>
    <property type="match status" value="1"/>
</dbReference>
<name>A0A346GB72_9CYAN</name>
<evidence type="ECO:0000313" key="3">
    <source>
        <dbReference type="EMBL" id="AXN93626.1"/>
    </source>
</evidence>
<keyword evidence="2" id="KW-0677">Repeat</keyword>
<dbReference type="InterPro" id="IPR018357">
    <property type="entry name" value="Hexapep_transf_CS"/>
</dbReference>
<gene>
    <name evidence="3" type="primary">puwL</name>
</gene>
<organism evidence="3">
    <name type="scientific">Symplocastrum muelleri NIVA-CYA 644</name>
    <dbReference type="NCBI Taxonomy" id="2303159"/>
    <lineage>
        <taxon>Bacteria</taxon>
        <taxon>Bacillati</taxon>
        <taxon>Cyanobacteriota</taxon>
        <taxon>Cyanophyceae</taxon>
        <taxon>Oscillatoriophycideae</taxon>
        <taxon>Oscillatoriales</taxon>
        <taxon>Microcoleaceae</taxon>
        <taxon>Symplocastrum</taxon>
    </lineage>
</organism>
<proteinExistence type="predicted"/>
<dbReference type="GO" id="GO:0043886">
    <property type="term" value="F:structural constituent of carboxysome shell"/>
    <property type="evidence" value="ECO:0007669"/>
    <property type="project" value="UniProtKB-ARBA"/>
</dbReference>
<evidence type="ECO:0000256" key="1">
    <source>
        <dbReference type="ARBA" id="ARBA00022679"/>
    </source>
</evidence>
<dbReference type="CDD" id="cd03349">
    <property type="entry name" value="LbH_XAT"/>
    <property type="match status" value="1"/>
</dbReference>
<dbReference type="PANTHER" id="PTHR43300:SF11">
    <property type="entry name" value="ACETYLTRANSFERASE RV3034C-RELATED"/>
    <property type="match status" value="1"/>
</dbReference>
<accession>A0A346GB72</accession>
<dbReference type="InterPro" id="IPR011004">
    <property type="entry name" value="Trimer_LpxA-like_sf"/>
</dbReference>
<dbReference type="InterPro" id="IPR001451">
    <property type="entry name" value="Hexapep"/>
</dbReference>
<sequence length="217" mass="24461">MYEYVFPPCWLAKHVQDPRITVGEYTYFDRHISLGVWAGEDRIEIGNFCSLAKNVTIFGGGEHIISRATSYPFKVFLEDSEPVELNAEVGTKGATIIGNDVWIGHRATILSGVRIGNGAVIGAGAVVTKNVPDYAIAVGNPGRLIRYRFKPETIKRLLELCWWDWELSKIIANLDLLYENPDNWPFDIQFREAQVDPLTIQLSGSLLENLQRIWGSH</sequence>
<dbReference type="SUPFAM" id="SSF51161">
    <property type="entry name" value="Trimeric LpxA-like enzymes"/>
    <property type="match status" value="1"/>
</dbReference>
<reference evidence="3" key="1">
    <citation type="submission" date="2018-05" db="EMBL/GenBank/DDBJ databases">
        <title>The structural diversity of cytotoxic puwainaphycin and minutissamide lipopeptides is generated by a common biosynthetic pathway employing two alternative starter modules.</title>
        <authorList>
            <person name="Mares J."/>
            <person name="Hajek J."/>
            <person name="Urajova P."/>
            <person name="Kust A."/>
            <person name="Jokela J."/>
            <person name="Saurav K."/>
            <person name="Galica T."/>
            <person name="Capkova K."/>
            <person name="Mattila A."/>
            <person name="Haapaniemi E."/>
            <person name="Permi P."/>
            <person name="Mysterud I."/>
            <person name="Skulberg O.M."/>
            <person name="Karlsen J."/>
            <person name="Fewer D.P."/>
            <person name="Sivonen K."/>
            <person name="Tonnesen H.H."/>
            <person name="Hrouzek P."/>
        </authorList>
    </citation>
    <scope>NUCLEOTIDE SEQUENCE</scope>
    <source>
        <strain evidence="3">NIVA-CYA 644</strain>
    </source>
</reference>
<dbReference type="PROSITE" id="PS00101">
    <property type="entry name" value="HEXAPEP_TRANSFERASES"/>
    <property type="match status" value="1"/>
</dbReference>
<evidence type="ECO:0000256" key="2">
    <source>
        <dbReference type="ARBA" id="ARBA00022737"/>
    </source>
</evidence>
<protein>
    <submittedName>
        <fullName evidence="3">PuwL</fullName>
    </submittedName>
</protein>